<name>A0A8S5QS47_9CAUD</name>
<reference evidence="1" key="1">
    <citation type="journal article" date="2021" name="Proc. Natl. Acad. Sci. U.S.A.">
        <title>A Catalog of Tens of Thousands of Viruses from Human Metagenomes Reveals Hidden Associations with Chronic Diseases.</title>
        <authorList>
            <person name="Tisza M.J."/>
            <person name="Buck C.B."/>
        </authorList>
    </citation>
    <scope>NUCLEOTIDE SEQUENCE</scope>
    <source>
        <strain evidence="1">CtRnx2</strain>
    </source>
</reference>
<organism evidence="1">
    <name type="scientific">Podoviridae sp. ctRnx2</name>
    <dbReference type="NCBI Taxonomy" id="2826555"/>
    <lineage>
        <taxon>Viruses</taxon>
        <taxon>Duplodnaviria</taxon>
        <taxon>Heunggongvirae</taxon>
        <taxon>Uroviricota</taxon>
        <taxon>Caudoviricetes</taxon>
    </lineage>
</organism>
<sequence>MISRVQIQPLRGILASHLTSAYMVLPQWLLDCPAAIVGSSDIVDNPNDIDVLVRVDSLQEFEHVLDGAHGWRCDDSYLNSPFVSAKSPSSLPVNIIATDDTDFFGATLLAQETMLGINEQNREAFTKREHRVLLFDTIYRAYKTQDAEAVPETNDEDLF</sequence>
<dbReference type="EMBL" id="BK015724">
    <property type="protein sequence ID" value="DAE22030.1"/>
    <property type="molecule type" value="Genomic_DNA"/>
</dbReference>
<protein>
    <submittedName>
        <fullName evidence="1">Putative nucleotidyltransferase</fullName>
    </submittedName>
</protein>
<proteinExistence type="predicted"/>
<evidence type="ECO:0000313" key="1">
    <source>
        <dbReference type="EMBL" id="DAE22030.1"/>
    </source>
</evidence>
<accession>A0A8S5QS47</accession>